<evidence type="ECO:0000256" key="6">
    <source>
        <dbReference type="ARBA" id="ARBA00023136"/>
    </source>
</evidence>
<protein>
    <submittedName>
        <fullName evidence="8">MFS transporter</fullName>
    </submittedName>
</protein>
<feature type="transmembrane region" description="Helical" evidence="7">
    <location>
        <begin position="197"/>
        <end position="221"/>
    </location>
</feature>
<dbReference type="InterPro" id="IPR036259">
    <property type="entry name" value="MFS_trans_sf"/>
</dbReference>
<dbReference type="Pfam" id="PF07690">
    <property type="entry name" value="MFS_1"/>
    <property type="match status" value="1"/>
</dbReference>
<keyword evidence="4 7" id="KW-0812">Transmembrane</keyword>
<comment type="subcellular location">
    <subcellularLocation>
        <location evidence="1">Cell inner membrane</location>
        <topology evidence="1">Multi-pass membrane protein</topology>
    </subcellularLocation>
</comment>
<keyword evidence="3" id="KW-1003">Cell membrane</keyword>
<dbReference type="Gene3D" id="1.20.1250.20">
    <property type="entry name" value="MFS general substrate transporter like domains"/>
    <property type="match status" value="1"/>
</dbReference>
<organism evidence="8">
    <name type="scientific">Streptomyces sp. R39</name>
    <dbReference type="NCBI Taxonomy" id="3238631"/>
    <lineage>
        <taxon>Bacteria</taxon>
        <taxon>Bacillati</taxon>
        <taxon>Actinomycetota</taxon>
        <taxon>Actinomycetes</taxon>
        <taxon>Kitasatosporales</taxon>
        <taxon>Streptomycetaceae</taxon>
        <taxon>Streptomyces</taxon>
    </lineage>
</organism>
<feature type="transmembrane region" description="Helical" evidence="7">
    <location>
        <begin position="357"/>
        <end position="378"/>
    </location>
</feature>
<name>A0AB39R1T5_9ACTN</name>
<feature type="transmembrane region" description="Helical" evidence="7">
    <location>
        <begin position="36"/>
        <end position="57"/>
    </location>
</feature>
<evidence type="ECO:0000256" key="3">
    <source>
        <dbReference type="ARBA" id="ARBA00022475"/>
    </source>
</evidence>
<evidence type="ECO:0000256" key="4">
    <source>
        <dbReference type="ARBA" id="ARBA00022692"/>
    </source>
</evidence>
<feature type="transmembrane region" description="Helical" evidence="7">
    <location>
        <begin position="327"/>
        <end position="351"/>
    </location>
</feature>
<feature type="transmembrane region" description="Helical" evidence="7">
    <location>
        <begin position="64"/>
        <end position="84"/>
    </location>
</feature>
<keyword evidence="2" id="KW-0813">Transport</keyword>
<keyword evidence="5 7" id="KW-1133">Transmembrane helix</keyword>
<dbReference type="SUPFAM" id="SSF103473">
    <property type="entry name" value="MFS general substrate transporter"/>
    <property type="match status" value="1"/>
</dbReference>
<sequence>MSFKFYLLFQTFIERFLLFAIPLMVFRATGSVQSSGVSFLVEWLPTIMMLPLTGIIVDRYGVRNVFVGSNAIRLTVCFLFFGVLLRSESAAVYIIVGGILSLFNLFAYVAFEKHITVLGGEDEVAKAFSFFQFNQQAMQVIVPICGAWIVVHLAPHLLFLVSALSYLLLLLLARGMPTDEHRTEVSLGNTAKAIRDAFAYVGRSVTLRWLGILMMSTNFAFGLMYTALPDLVLHIEGRSELYLGSVYGLAAVVSFAYFLLSSKIAEKKLVEPLGVVAALVIPASPFLLGLSTGVPVLALSFCLVAGPLVAFSVHARVVRNAAMPAENYALTISITMILSLLGLPLAGAYIAVATAYLAVPTAIICASVVALLLSAVSLRAVRPSYENA</sequence>
<evidence type="ECO:0000313" key="8">
    <source>
        <dbReference type="EMBL" id="XDQ46999.1"/>
    </source>
</evidence>
<feature type="transmembrane region" description="Helical" evidence="7">
    <location>
        <begin position="157"/>
        <end position="176"/>
    </location>
</feature>
<dbReference type="EMBL" id="CP163441">
    <property type="protein sequence ID" value="XDQ46999.1"/>
    <property type="molecule type" value="Genomic_DNA"/>
</dbReference>
<dbReference type="GO" id="GO:0022857">
    <property type="term" value="F:transmembrane transporter activity"/>
    <property type="evidence" value="ECO:0007669"/>
    <property type="project" value="InterPro"/>
</dbReference>
<evidence type="ECO:0000256" key="7">
    <source>
        <dbReference type="SAM" id="Phobius"/>
    </source>
</evidence>
<proteinExistence type="predicted"/>
<reference evidence="8" key="1">
    <citation type="submission" date="2024-07" db="EMBL/GenBank/DDBJ databases">
        <authorList>
            <person name="Yu S.T."/>
        </authorList>
    </citation>
    <scope>NUCLEOTIDE SEQUENCE</scope>
    <source>
        <strain evidence="8">R39</strain>
    </source>
</reference>
<feature type="transmembrane region" description="Helical" evidence="7">
    <location>
        <begin position="296"/>
        <end position="315"/>
    </location>
</feature>
<gene>
    <name evidence="8" type="ORF">AB5J52_34685</name>
</gene>
<feature type="transmembrane region" description="Helical" evidence="7">
    <location>
        <begin position="272"/>
        <end position="290"/>
    </location>
</feature>
<feature type="transmembrane region" description="Helical" evidence="7">
    <location>
        <begin position="241"/>
        <end position="260"/>
    </location>
</feature>
<dbReference type="PANTHER" id="PTHR23513">
    <property type="entry name" value="INTEGRAL MEMBRANE EFFLUX PROTEIN-RELATED"/>
    <property type="match status" value="1"/>
</dbReference>
<evidence type="ECO:0000256" key="5">
    <source>
        <dbReference type="ARBA" id="ARBA00022989"/>
    </source>
</evidence>
<dbReference type="InterPro" id="IPR011701">
    <property type="entry name" value="MFS"/>
</dbReference>
<dbReference type="GO" id="GO:0005886">
    <property type="term" value="C:plasma membrane"/>
    <property type="evidence" value="ECO:0007669"/>
    <property type="project" value="UniProtKB-SubCell"/>
</dbReference>
<feature type="transmembrane region" description="Helical" evidence="7">
    <location>
        <begin position="12"/>
        <end position="30"/>
    </location>
</feature>
<dbReference type="PANTHER" id="PTHR23513:SF9">
    <property type="entry name" value="ENTEROBACTIN EXPORTER ENTS"/>
    <property type="match status" value="1"/>
</dbReference>
<evidence type="ECO:0000256" key="1">
    <source>
        <dbReference type="ARBA" id="ARBA00004429"/>
    </source>
</evidence>
<feature type="transmembrane region" description="Helical" evidence="7">
    <location>
        <begin position="90"/>
        <end position="111"/>
    </location>
</feature>
<dbReference type="AlphaFoldDB" id="A0AB39R1T5"/>
<accession>A0AB39R1T5</accession>
<dbReference type="RefSeq" id="WP_369226012.1">
    <property type="nucleotide sequence ID" value="NZ_CP163441.1"/>
</dbReference>
<keyword evidence="6 7" id="KW-0472">Membrane</keyword>
<evidence type="ECO:0000256" key="2">
    <source>
        <dbReference type="ARBA" id="ARBA00022448"/>
    </source>
</evidence>